<evidence type="ECO:0000256" key="5">
    <source>
        <dbReference type="ARBA" id="ARBA00023136"/>
    </source>
</evidence>
<keyword evidence="11" id="KW-0675">Receptor</keyword>
<feature type="domain" description="TonB-dependent transporter Oar-like beta-barrel" evidence="10">
    <location>
        <begin position="545"/>
        <end position="826"/>
    </location>
</feature>
<dbReference type="PANTHER" id="PTHR30069">
    <property type="entry name" value="TONB-DEPENDENT OUTER MEMBRANE RECEPTOR"/>
    <property type="match status" value="1"/>
</dbReference>
<comment type="similarity">
    <text evidence="7">Belongs to the TonB-dependent receptor family.</text>
</comment>
<comment type="subcellular location">
    <subcellularLocation>
        <location evidence="1 7">Cell outer membrane</location>
        <topology evidence="1 7">Multi-pass membrane protein</topology>
    </subcellularLocation>
</comment>
<feature type="chain" id="PRO_5043972745" evidence="8">
    <location>
        <begin position="34"/>
        <end position="953"/>
    </location>
</feature>
<dbReference type="Proteomes" id="UP001302477">
    <property type="component" value="Chromosome"/>
</dbReference>
<dbReference type="SUPFAM" id="SSF49452">
    <property type="entry name" value="Starch-binding domain-like"/>
    <property type="match status" value="1"/>
</dbReference>
<name>A0AAU0MWY6_9GAMM</name>
<dbReference type="Gene3D" id="2.60.40.1120">
    <property type="entry name" value="Carboxypeptidase-like, regulatory domain"/>
    <property type="match status" value="1"/>
</dbReference>
<feature type="domain" description="TonB-dependent receptor plug" evidence="9">
    <location>
        <begin position="140"/>
        <end position="234"/>
    </location>
</feature>
<evidence type="ECO:0000313" key="12">
    <source>
        <dbReference type="Proteomes" id="UP001302477"/>
    </source>
</evidence>
<keyword evidence="12" id="KW-1185">Reference proteome</keyword>
<evidence type="ECO:0000256" key="6">
    <source>
        <dbReference type="ARBA" id="ARBA00023237"/>
    </source>
</evidence>
<protein>
    <submittedName>
        <fullName evidence="11">TonB-dependent receptor</fullName>
    </submittedName>
</protein>
<feature type="signal peptide" evidence="8">
    <location>
        <begin position="1"/>
        <end position="33"/>
    </location>
</feature>
<dbReference type="GO" id="GO:0030246">
    <property type="term" value="F:carbohydrate binding"/>
    <property type="evidence" value="ECO:0007669"/>
    <property type="project" value="InterPro"/>
</dbReference>
<dbReference type="InterPro" id="IPR013784">
    <property type="entry name" value="Carb-bd-like_fold"/>
</dbReference>
<dbReference type="GO" id="GO:0009279">
    <property type="term" value="C:cell outer membrane"/>
    <property type="evidence" value="ECO:0007669"/>
    <property type="project" value="UniProtKB-SubCell"/>
</dbReference>
<accession>A0AAU0MWY6</accession>
<dbReference type="PANTHER" id="PTHR30069:SF46">
    <property type="entry name" value="OAR PROTEIN"/>
    <property type="match status" value="1"/>
</dbReference>
<dbReference type="InterPro" id="IPR037066">
    <property type="entry name" value="Plug_dom_sf"/>
</dbReference>
<dbReference type="SUPFAM" id="SSF56935">
    <property type="entry name" value="Porins"/>
    <property type="match status" value="1"/>
</dbReference>
<dbReference type="InterPro" id="IPR012910">
    <property type="entry name" value="Plug_dom"/>
</dbReference>
<dbReference type="GO" id="GO:0044718">
    <property type="term" value="P:siderophore transmembrane transport"/>
    <property type="evidence" value="ECO:0007669"/>
    <property type="project" value="TreeGrafter"/>
</dbReference>
<dbReference type="InterPro" id="IPR036942">
    <property type="entry name" value="Beta-barrel_TonB_sf"/>
</dbReference>
<gene>
    <name evidence="11" type="ORF">R5R33_12325</name>
</gene>
<dbReference type="Gene3D" id="2.170.130.10">
    <property type="entry name" value="TonB-dependent receptor, plug domain"/>
    <property type="match status" value="1"/>
</dbReference>
<dbReference type="EMBL" id="CP137555">
    <property type="protein sequence ID" value="WOX04525.1"/>
    <property type="molecule type" value="Genomic_DNA"/>
</dbReference>
<evidence type="ECO:0000256" key="8">
    <source>
        <dbReference type="SAM" id="SignalP"/>
    </source>
</evidence>
<dbReference type="Gene3D" id="2.40.170.20">
    <property type="entry name" value="TonB-dependent receptor, beta-barrel domain"/>
    <property type="match status" value="1"/>
</dbReference>
<evidence type="ECO:0000256" key="1">
    <source>
        <dbReference type="ARBA" id="ARBA00004571"/>
    </source>
</evidence>
<dbReference type="RefSeq" id="WP_318953003.1">
    <property type="nucleotide sequence ID" value="NZ_CP137555.1"/>
</dbReference>
<reference evidence="11 12" key="1">
    <citation type="submission" date="2023-10" db="EMBL/GenBank/DDBJ databases">
        <title>Description of Microbulbifer bruguierae sp. nov., isolated from the sediments of mangrove plant Bruguiera sexangula and comparative genomic analyses of the genus Microbulbifer.</title>
        <authorList>
            <person name="Long M."/>
        </authorList>
    </citation>
    <scope>NUCLEOTIDE SEQUENCE [LARGE SCALE GENOMIC DNA]</scope>
    <source>
        <strain evidence="11 12">SPO729</strain>
    </source>
</reference>
<dbReference type="KEGG" id="mpaf:R5R33_12325"/>
<evidence type="ECO:0000313" key="11">
    <source>
        <dbReference type="EMBL" id="WOX04525.1"/>
    </source>
</evidence>
<keyword evidence="6 7" id="KW-0998">Cell outer membrane</keyword>
<dbReference type="PROSITE" id="PS52016">
    <property type="entry name" value="TONB_DEPENDENT_REC_3"/>
    <property type="match status" value="1"/>
</dbReference>
<evidence type="ECO:0000256" key="7">
    <source>
        <dbReference type="PROSITE-ProRule" id="PRU01360"/>
    </source>
</evidence>
<keyword evidence="3 7" id="KW-1134">Transmembrane beta strand</keyword>
<evidence type="ECO:0000256" key="3">
    <source>
        <dbReference type="ARBA" id="ARBA00022452"/>
    </source>
</evidence>
<organism evidence="11 12">
    <name type="scientific">Microbulbifer pacificus</name>
    <dbReference type="NCBI Taxonomy" id="407164"/>
    <lineage>
        <taxon>Bacteria</taxon>
        <taxon>Pseudomonadati</taxon>
        <taxon>Pseudomonadota</taxon>
        <taxon>Gammaproteobacteria</taxon>
        <taxon>Cellvibrionales</taxon>
        <taxon>Microbulbiferaceae</taxon>
        <taxon>Microbulbifer</taxon>
    </lineage>
</organism>
<keyword evidence="2 7" id="KW-0813">Transport</keyword>
<dbReference type="Pfam" id="PF25183">
    <property type="entry name" value="OMP_b-brl_4"/>
    <property type="match status" value="1"/>
</dbReference>
<keyword evidence="5 7" id="KW-0472">Membrane</keyword>
<evidence type="ECO:0000256" key="4">
    <source>
        <dbReference type="ARBA" id="ARBA00022692"/>
    </source>
</evidence>
<dbReference type="GO" id="GO:0015344">
    <property type="term" value="F:siderophore uptake transmembrane transporter activity"/>
    <property type="evidence" value="ECO:0007669"/>
    <property type="project" value="TreeGrafter"/>
</dbReference>
<dbReference type="AlphaFoldDB" id="A0AAU0MWY6"/>
<evidence type="ECO:0000259" key="10">
    <source>
        <dbReference type="Pfam" id="PF25183"/>
    </source>
</evidence>
<dbReference type="Pfam" id="PF07715">
    <property type="entry name" value="Plug"/>
    <property type="match status" value="1"/>
</dbReference>
<dbReference type="InterPro" id="IPR057601">
    <property type="entry name" value="Oar-like_b-barrel"/>
</dbReference>
<evidence type="ECO:0000259" key="9">
    <source>
        <dbReference type="Pfam" id="PF07715"/>
    </source>
</evidence>
<keyword evidence="8" id="KW-0732">Signal</keyword>
<evidence type="ECO:0000256" key="2">
    <source>
        <dbReference type="ARBA" id="ARBA00022448"/>
    </source>
</evidence>
<keyword evidence="4 7" id="KW-0812">Transmembrane</keyword>
<proteinExistence type="inferred from homology"/>
<dbReference type="InterPro" id="IPR039426">
    <property type="entry name" value="TonB-dep_rcpt-like"/>
</dbReference>
<sequence>MSSTRNLRHNLARSALALAIGTAAIAGAPAVFADDTTGTIRGAVIGTEAGSVIKLTDIARGITKEVTADADGSFRFGSLNPGKYELKVFKNGELIDTQQAVVGLGATTTIYMGDSSSVEEVMVTGERIVQADVGIAESGMVISSEQLNELPVARDLTSVTMLAPSVSRGDSAFGNNASFAGASVAENTSFINGLNTTNFRNGLGFSKVPFEFYDNIQVKTGGYSAKFGRSTGGVMNATTKSGTNEFKFGSSFYYNQDIDTSPNTYTADNDKDVNDDTEANIYASGALIEDKLFFYGLYSNTVDNSEYYGMLSGLGYKSKTKADFWGLKLDGFITEDHRVELTAFSDKRDIVEGTYRYDSDTETVGDYLGDNVYSRGGLNWIGTYVGNLTDTMTLSVSYGENEQDRTSIPGNPDSPYVAIYPSYANVGEALDLSIEQGLDKREMARVDFSWDLNDHFVEVGLDRELNSSEADTSYAGNSYWLLIPVSDPYVRQRIYHADGSFEVESNAFYLQDTWQVTDGLEVQVGLRNETFTNKNVEGVPFIEVDNQWAPRLAVSWDPTGAGNQKIFANWGMYYLPIASNTNVRMAGNELYSYEYFEWDGESLNADGSPVIGDSLGGGYYADGSVADTRSLVDTNIEPMYQSEFILGYQFSLDNGMEFGVKGMYRNLETSIEDVAIDAAVIDYYNSNGTWDASKVGGDSVEDVFSGFHQYVLTNPGNDMNVYVSEMDEYISLTADQLRYPEAKRQYGAVEFTFARPFDGKWGMNASYTWGHSWGNNEGYVRSDNGQDDAGLTTNFDQPGLLDGGYGSLPNDRRHTIKAYGNYAFDMGLRLGANFMWQTGRPKNCFGIHPTDEFAQAYDDESFYCMGELNPRGSLGRTDNVWNLDLNAQYPLEFANGQRVMLSMDVFNLFNSDAVTEVQESGERVQGEAYQYYGEPTSYQSPRAVRFGIRYDFN</sequence>